<evidence type="ECO:0000256" key="1">
    <source>
        <dbReference type="SAM" id="Phobius"/>
    </source>
</evidence>
<evidence type="ECO:0000313" key="2">
    <source>
        <dbReference type="EMBL" id="OXA47044.1"/>
    </source>
</evidence>
<keyword evidence="1" id="KW-1133">Transmembrane helix</keyword>
<comment type="caution">
    <text evidence="2">The sequence shown here is derived from an EMBL/GenBank/DDBJ whole genome shotgun (WGS) entry which is preliminary data.</text>
</comment>
<dbReference type="Proteomes" id="UP000198287">
    <property type="component" value="Unassembled WGS sequence"/>
</dbReference>
<feature type="transmembrane region" description="Helical" evidence="1">
    <location>
        <begin position="216"/>
        <end position="235"/>
    </location>
</feature>
<proteinExistence type="predicted"/>
<gene>
    <name evidence="2" type="ORF">Fcan01_18279</name>
</gene>
<feature type="transmembrane region" description="Helical" evidence="1">
    <location>
        <begin position="107"/>
        <end position="125"/>
    </location>
</feature>
<accession>A0A226DQC3</accession>
<dbReference type="EMBL" id="LNIX01000014">
    <property type="protein sequence ID" value="OXA47044.1"/>
    <property type="molecule type" value="Genomic_DNA"/>
</dbReference>
<dbReference type="AlphaFoldDB" id="A0A226DQC3"/>
<keyword evidence="3" id="KW-1185">Reference proteome</keyword>
<sequence>MLLVKSTSEQDAAAAVETAQSSQGAASVGVMAAARSSMASSSTSVTTTARTDQSKAYSTFMAGLEQCMAQYSTLGSWLSDQICGYMGAVDIPAMYKKFMELSPLERALIIIALLGLVGLLGWMAWEGVTLGKQTIIFTNCYLSSRYLLFIQIITAWPHLIKFLESSPGQNFLETAGTYLKGLAESDVMKKFVGIFASASEPGEDKEDTPCFDKENWTMLTSVAAVSITEIVRVFFAYMSTNAMKK</sequence>
<protein>
    <submittedName>
        <fullName evidence="2">Uncharacterized protein</fullName>
    </submittedName>
</protein>
<keyword evidence="1" id="KW-0812">Transmembrane</keyword>
<keyword evidence="1" id="KW-0472">Membrane</keyword>
<organism evidence="2 3">
    <name type="scientific">Folsomia candida</name>
    <name type="common">Springtail</name>
    <dbReference type="NCBI Taxonomy" id="158441"/>
    <lineage>
        <taxon>Eukaryota</taxon>
        <taxon>Metazoa</taxon>
        <taxon>Ecdysozoa</taxon>
        <taxon>Arthropoda</taxon>
        <taxon>Hexapoda</taxon>
        <taxon>Collembola</taxon>
        <taxon>Entomobryomorpha</taxon>
        <taxon>Isotomoidea</taxon>
        <taxon>Isotomidae</taxon>
        <taxon>Proisotominae</taxon>
        <taxon>Folsomia</taxon>
    </lineage>
</organism>
<name>A0A226DQC3_FOLCA</name>
<reference evidence="2 3" key="1">
    <citation type="submission" date="2015-12" db="EMBL/GenBank/DDBJ databases">
        <title>The genome of Folsomia candida.</title>
        <authorList>
            <person name="Faddeeva A."/>
            <person name="Derks M.F."/>
            <person name="Anvar Y."/>
            <person name="Smit S."/>
            <person name="Van Straalen N."/>
            <person name="Roelofs D."/>
        </authorList>
    </citation>
    <scope>NUCLEOTIDE SEQUENCE [LARGE SCALE GENOMIC DNA]</scope>
    <source>
        <strain evidence="2 3">VU population</strain>
        <tissue evidence="2">Whole body</tissue>
    </source>
</reference>
<evidence type="ECO:0000313" key="3">
    <source>
        <dbReference type="Proteomes" id="UP000198287"/>
    </source>
</evidence>